<evidence type="ECO:0000313" key="10">
    <source>
        <dbReference type="EMBL" id="MBU5674523.1"/>
    </source>
</evidence>
<feature type="transmembrane region" description="Helical" evidence="8">
    <location>
        <begin position="21"/>
        <end position="39"/>
    </location>
</feature>
<protein>
    <submittedName>
        <fullName evidence="10">ABC transporter permease</fullName>
    </submittedName>
</protein>
<feature type="transmembrane region" description="Helical" evidence="8">
    <location>
        <begin position="147"/>
        <end position="169"/>
    </location>
</feature>
<dbReference type="PANTHER" id="PTHR30294">
    <property type="entry name" value="MEMBRANE COMPONENT OF ABC TRANSPORTER YHHJ-RELATED"/>
    <property type="match status" value="1"/>
</dbReference>
<evidence type="ECO:0000256" key="1">
    <source>
        <dbReference type="ARBA" id="ARBA00004651"/>
    </source>
</evidence>
<keyword evidence="6 8" id="KW-1133">Transmembrane helix</keyword>
<evidence type="ECO:0000256" key="4">
    <source>
        <dbReference type="ARBA" id="ARBA00022475"/>
    </source>
</evidence>
<dbReference type="EMBL" id="JAHLQJ010000029">
    <property type="protein sequence ID" value="MBU5674523.1"/>
    <property type="molecule type" value="Genomic_DNA"/>
</dbReference>
<keyword evidence="5 8" id="KW-0812">Transmembrane</keyword>
<dbReference type="PANTHER" id="PTHR30294:SF38">
    <property type="entry name" value="TRANSPORT PERMEASE PROTEIN"/>
    <property type="match status" value="1"/>
</dbReference>
<feature type="transmembrane region" description="Helical" evidence="8">
    <location>
        <begin position="190"/>
        <end position="212"/>
    </location>
</feature>
<feature type="transmembrane region" description="Helical" evidence="8">
    <location>
        <begin position="312"/>
        <end position="334"/>
    </location>
</feature>
<accession>A0ABS6FWS0</accession>
<dbReference type="Pfam" id="PF12698">
    <property type="entry name" value="ABC2_membrane_3"/>
    <property type="match status" value="1"/>
</dbReference>
<comment type="similarity">
    <text evidence="2">Belongs to the ABC-2 integral membrane protein family.</text>
</comment>
<keyword evidence="11" id="KW-1185">Reference proteome</keyword>
<evidence type="ECO:0000256" key="8">
    <source>
        <dbReference type="SAM" id="Phobius"/>
    </source>
</evidence>
<reference evidence="10 11" key="1">
    <citation type="submission" date="2021-06" db="EMBL/GenBank/DDBJ databases">
        <authorList>
            <person name="Sun Q."/>
            <person name="Li D."/>
        </authorList>
    </citation>
    <scope>NUCLEOTIDE SEQUENCE [LARGE SCALE GENOMIC DNA]</scope>
    <source>
        <strain evidence="10 11">MSJ-6</strain>
    </source>
</reference>
<comment type="caution">
    <text evidence="10">The sequence shown here is derived from an EMBL/GenBank/DDBJ whole genome shotgun (WGS) entry which is preliminary data.</text>
</comment>
<keyword evidence="3" id="KW-0813">Transport</keyword>
<evidence type="ECO:0000313" key="11">
    <source>
        <dbReference type="Proteomes" id="UP000743001"/>
    </source>
</evidence>
<feature type="domain" description="ABC transmembrane type-2" evidence="9">
    <location>
        <begin position="97"/>
        <end position="337"/>
    </location>
</feature>
<evidence type="ECO:0000256" key="2">
    <source>
        <dbReference type="ARBA" id="ARBA00007783"/>
    </source>
</evidence>
<dbReference type="PROSITE" id="PS51012">
    <property type="entry name" value="ABC_TM2"/>
    <property type="match status" value="1"/>
</dbReference>
<dbReference type="InterPro" id="IPR013525">
    <property type="entry name" value="ABC2_TM"/>
</dbReference>
<dbReference type="RefSeq" id="WP_216481073.1">
    <property type="nucleotide sequence ID" value="NZ_JAHLQJ010000029.1"/>
</dbReference>
<evidence type="ECO:0000256" key="6">
    <source>
        <dbReference type="ARBA" id="ARBA00022989"/>
    </source>
</evidence>
<gene>
    <name evidence="10" type="ORF">KQJ23_22015</name>
</gene>
<evidence type="ECO:0000256" key="3">
    <source>
        <dbReference type="ARBA" id="ARBA00022448"/>
    </source>
</evidence>
<comment type="subcellular location">
    <subcellularLocation>
        <location evidence="1">Cell membrane</location>
        <topology evidence="1">Multi-pass membrane protein</topology>
    </subcellularLocation>
</comment>
<feature type="transmembrane region" description="Helical" evidence="8">
    <location>
        <begin position="256"/>
        <end position="276"/>
    </location>
</feature>
<dbReference type="Proteomes" id="UP000743001">
    <property type="component" value="Unassembled WGS sequence"/>
</dbReference>
<proteinExistence type="inferred from homology"/>
<dbReference type="InterPro" id="IPR051449">
    <property type="entry name" value="ABC-2_transporter_component"/>
</dbReference>
<keyword evidence="4" id="KW-1003">Cell membrane</keyword>
<evidence type="ECO:0000259" key="9">
    <source>
        <dbReference type="PROSITE" id="PS51012"/>
    </source>
</evidence>
<organism evidence="10 11">
    <name type="scientific">Paenibacillus brevis</name>
    <dbReference type="NCBI Taxonomy" id="2841508"/>
    <lineage>
        <taxon>Bacteria</taxon>
        <taxon>Bacillati</taxon>
        <taxon>Bacillota</taxon>
        <taxon>Bacilli</taxon>
        <taxon>Bacillales</taxon>
        <taxon>Paenibacillaceae</taxon>
        <taxon>Paenibacillus</taxon>
    </lineage>
</organism>
<feature type="transmembrane region" description="Helical" evidence="8">
    <location>
        <begin position="224"/>
        <end position="249"/>
    </location>
</feature>
<dbReference type="InterPro" id="IPR047817">
    <property type="entry name" value="ABC2_TM_bact-type"/>
</dbReference>
<evidence type="ECO:0000256" key="7">
    <source>
        <dbReference type="ARBA" id="ARBA00023136"/>
    </source>
</evidence>
<keyword evidence="7 8" id="KW-0472">Membrane</keyword>
<sequence length="340" mass="37713">MKAFAIMLRILRQFRRDKRTLALIFLAPLVVLSLMYLVFNGDAYKPNLGVIELPEPIEARLEEHGAAIFHYDGEAEAEQALDARTIDAYLMPGAQAMKLRLEGSEPSVNKAVLLLMSDLADHQGANLSKPEVSYLHGSSDMSSIDQLGPILIGFFVFFFVFLIAGVSFLRERTTGTLERLLSTPLKRSELVAGYIGGFGMFTMIQALLISWFCIQILDIMMNGAFGYVLLVTLLLSMTALTLGTLLSAFANNELQMIQFIPLIIVPQLFLSGLFPLDTLPGWLVSLKYIMPLTYGTEALSDIMIRGKGWDSIAINVVVLVAFSTIFSLLNVIALRKHRKI</sequence>
<evidence type="ECO:0000256" key="5">
    <source>
        <dbReference type="ARBA" id="ARBA00022692"/>
    </source>
</evidence>
<name>A0ABS6FWS0_9BACL</name>